<evidence type="ECO:0000313" key="1">
    <source>
        <dbReference type="EMBL" id="KAJ5143019.1"/>
    </source>
</evidence>
<evidence type="ECO:0000313" key="2">
    <source>
        <dbReference type="Proteomes" id="UP001149079"/>
    </source>
</evidence>
<dbReference type="AlphaFoldDB" id="A0A9W9HAE9"/>
<keyword evidence="2" id="KW-1185">Reference proteome</keyword>
<accession>A0A9W9HAE9</accession>
<dbReference type="GeneID" id="81401720"/>
<reference evidence="1" key="2">
    <citation type="journal article" date="2023" name="IMA Fungus">
        <title>Comparative genomic study of the Penicillium genus elucidates a diverse pangenome and 15 lateral gene transfer events.</title>
        <authorList>
            <person name="Petersen C."/>
            <person name="Sorensen T."/>
            <person name="Nielsen M.R."/>
            <person name="Sondergaard T.E."/>
            <person name="Sorensen J.L."/>
            <person name="Fitzpatrick D.A."/>
            <person name="Frisvad J.C."/>
            <person name="Nielsen K.L."/>
        </authorList>
    </citation>
    <scope>NUCLEOTIDE SEQUENCE</scope>
    <source>
        <strain evidence="1">IBT 22155</strain>
    </source>
</reference>
<gene>
    <name evidence="1" type="ORF">N7515_001806</name>
</gene>
<protein>
    <submittedName>
        <fullName evidence="1">Uncharacterized protein</fullName>
    </submittedName>
</protein>
<sequence>MPAWPYQQSTKIPDVAVTPDDADMELLLRGSERQIQRGLTIKWYLQRRTGTEETIFRRHQSGPQVLSLTRGQLWRGSLDAMHSLNEVVNLDLDLLRVQASKALAKMGLAPAT</sequence>
<reference evidence="1" key="1">
    <citation type="submission" date="2022-11" db="EMBL/GenBank/DDBJ databases">
        <authorList>
            <person name="Petersen C."/>
        </authorList>
    </citation>
    <scope>NUCLEOTIDE SEQUENCE</scope>
    <source>
        <strain evidence="1">IBT 22155</strain>
    </source>
</reference>
<name>A0A9W9HAE9_9EURO</name>
<proteinExistence type="predicted"/>
<comment type="caution">
    <text evidence="1">The sequence shown here is derived from an EMBL/GenBank/DDBJ whole genome shotgun (WGS) entry which is preliminary data.</text>
</comment>
<dbReference type="RefSeq" id="XP_056524663.1">
    <property type="nucleotide sequence ID" value="XM_056662550.1"/>
</dbReference>
<organism evidence="1 2">
    <name type="scientific">Penicillium bovifimosum</name>
    <dbReference type="NCBI Taxonomy" id="126998"/>
    <lineage>
        <taxon>Eukaryota</taxon>
        <taxon>Fungi</taxon>
        <taxon>Dikarya</taxon>
        <taxon>Ascomycota</taxon>
        <taxon>Pezizomycotina</taxon>
        <taxon>Eurotiomycetes</taxon>
        <taxon>Eurotiomycetidae</taxon>
        <taxon>Eurotiales</taxon>
        <taxon>Aspergillaceae</taxon>
        <taxon>Penicillium</taxon>
    </lineage>
</organism>
<dbReference type="Proteomes" id="UP001149079">
    <property type="component" value="Unassembled WGS sequence"/>
</dbReference>
<dbReference type="EMBL" id="JAPQKL010000002">
    <property type="protein sequence ID" value="KAJ5143019.1"/>
    <property type="molecule type" value="Genomic_DNA"/>
</dbReference>